<dbReference type="Proteomes" id="UP000050833">
    <property type="component" value="Unassembled WGS sequence"/>
</dbReference>
<dbReference type="PANTHER" id="PTHR30121:SF6">
    <property type="entry name" value="SLR6007 PROTEIN"/>
    <property type="match status" value="1"/>
</dbReference>
<accession>A0AAW3JTR1</accession>
<keyword evidence="2" id="KW-1185">Reference proteome</keyword>
<dbReference type="InterPro" id="IPR027417">
    <property type="entry name" value="P-loop_NTPase"/>
</dbReference>
<dbReference type="AlphaFoldDB" id="A0AAW3JTR1"/>
<dbReference type="InterPro" id="IPR051162">
    <property type="entry name" value="T4SS_component"/>
</dbReference>
<dbReference type="NCBIfam" id="NF045971">
    <property type="entry name" value="conju_CD1110"/>
    <property type="match status" value="1"/>
</dbReference>
<dbReference type="EMBL" id="LLKB01000001">
    <property type="protein sequence ID" value="KQC86273.1"/>
    <property type="molecule type" value="Genomic_DNA"/>
</dbReference>
<protein>
    <recommendedName>
        <fullName evidence="3">TraG P-loop domain-containing protein</fullName>
    </recommendedName>
</protein>
<dbReference type="PANTHER" id="PTHR30121">
    <property type="entry name" value="UNCHARACTERIZED PROTEIN YJGR-RELATED"/>
    <property type="match status" value="1"/>
</dbReference>
<comment type="caution">
    <text evidence="1">The sequence shown here is derived from an EMBL/GenBank/DDBJ whole genome shotgun (WGS) entry which is preliminary data.</text>
</comment>
<dbReference type="SUPFAM" id="SSF52540">
    <property type="entry name" value="P-loop containing nucleoside triphosphate hydrolases"/>
    <property type="match status" value="1"/>
</dbReference>
<evidence type="ECO:0008006" key="3">
    <source>
        <dbReference type="Google" id="ProtNLM"/>
    </source>
</evidence>
<gene>
    <name evidence="1" type="ORF">APZ18_03540</name>
</gene>
<reference evidence="1 2" key="1">
    <citation type="submission" date="2015-10" db="EMBL/GenBank/DDBJ databases">
        <title>Butyribacter intestini gen. nov., sp. nov., a butyric acid-producing bacterium of the family Lachnospiraceae isolated from the human faeces.</title>
        <authorList>
            <person name="Zou Y."/>
            <person name="Xue W."/>
            <person name="Luo G."/>
            <person name="Lv M."/>
        </authorList>
    </citation>
    <scope>NUCLEOTIDE SEQUENCE [LARGE SCALE GENOMIC DNA]</scope>
    <source>
        <strain evidence="1 2">TF01-11</strain>
    </source>
</reference>
<proteinExistence type="predicted"/>
<dbReference type="Gene3D" id="3.40.50.300">
    <property type="entry name" value="P-loop containing nucleotide triphosphate hydrolases"/>
    <property type="match status" value="1"/>
</dbReference>
<dbReference type="Gene3D" id="1.10.8.730">
    <property type="match status" value="1"/>
</dbReference>
<dbReference type="RefSeq" id="WP_055941650.1">
    <property type="nucleotide sequence ID" value="NZ_LLKB01000001.1"/>
</dbReference>
<evidence type="ECO:0000313" key="1">
    <source>
        <dbReference type="EMBL" id="KQC86273.1"/>
    </source>
</evidence>
<name>A0AAW3JTR1_9FIRM</name>
<sequence>MLNLFRKDTLTPQTKRIYKVPLCIQDTIPIYRIAENGIFELESPINKDGGKKKLHQFDRMYLFEDINFSTQDEEEKEETGKRFETLLRSMNVSYKIIVSNHYADNGKLREEILQKAVSKEREPLAREYHQMIEERLQEGRGGLLQSKYFIVTCRKPDYESAKNYFNIIEFSIQQLFHRLGSCLIPLDATERLRALHSYYRMGDEASFSFDWNEYLHLKRDWRNDIINTSLREYPEYLEMESGNCACVMFIRKYPNGLTDQFLNELTNMNFPLIYTMDVEPLDNDVAYQMVMKKYMSNERSINREQELKNENGDYSTNINYERRKQQRDTEEMLERISSFDERLLYVGITIVIKASSREKLEERTEKVRIIGKTHNMDIVPHSHRQLDALNTSLPTGARFVNTMRTITSEELSIFIPFNVQEIHDDLGYCYGFNKVSKNLIIGNRKLLKNGNGMVFGVPGSGKSYNEKSEMGQVLCFSKDDIIVVDPMGEYKGIAAAWGGQYINLTQSAENVFYVNPFHVPDEVPDIDRFVAEKAEFAYAICEQALKPAPLTSRHIAVIDKAVSSMYEEYFRKRKDKRRRKNRPESPTIPVMRNRIMELYDDNEAAKEIAEQLEVFADGTLDIFAREQSISDENRFTVYGFSELGKRMRAMAMLVMIESITAKIKYNQSDGVATWVYVDEMHELWGEEYSLHALEKMWREVRKRGGICTGMSQNLIDAKRNRSTKTMVSNSEFMLLLDQGTMDKEAVEDLFDISSEQLACVNGAEPGTGLIRFGDKIVPFDNTMEKDSSLYQLFNTNFHEMVKDKNA</sequence>
<evidence type="ECO:0000313" key="2">
    <source>
        <dbReference type="Proteomes" id="UP000050833"/>
    </source>
</evidence>
<organism evidence="1 2">
    <name type="scientific">Butyribacter intestini</name>
    <dbReference type="NCBI Taxonomy" id="1703332"/>
    <lineage>
        <taxon>Bacteria</taxon>
        <taxon>Bacillati</taxon>
        <taxon>Bacillota</taxon>
        <taxon>Clostridia</taxon>
        <taxon>Lachnospirales</taxon>
        <taxon>Lachnospiraceae</taxon>
        <taxon>Butyribacter</taxon>
    </lineage>
</organism>